<evidence type="ECO:0008006" key="5">
    <source>
        <dbReference type="Google" id="ProtNLM"/>
    </source>
</evidence>
<keyword evidence="4" id="KW-1185">Reference proteome</keyword>
<dbReference type="EMBL" id="JAUZMY010000002">
    <property type="protein sequence ID" value="MEE2036105.1"/>
    <property type="molecule type" value="Genomic_DNA"/>
</dbReference>
<gene>
    <name evidence="3" type="ORF">Q8791_02575</name>
</gene>
<feature type="compositionally biased region" description="Gly residues" evidence="1">
    <location>
        <begin position="50"/>
        <end position="60"/>
    </location>
</feature>
<feature type="chain" id="PRO_5045176446" description="Lipoprotein" evidence="2">
    <location>
        <begin position="20"/>
        <end position="175"/>
    </location>
</feature>
<evidence type="ECO:0000256" key="2">
    <source>
        <dbReference type="SAM" id="SignalP"/>
    </source>
</evidence>
<organism evidence="3 4">
    <name type="scientific">Nocardiopsis codii</name>
    <dbReference type="NCBI Taxonomy" id="3065942"/>
    <lineage>
        <taxon>Bacteria</taxon>
        <taxon>Bacillati</taxon>
        <taxon>Actinomycetota</taxon>
        <taxon>Actinomycetes</taxon>
        <taxon>Streptosporangiales</taxon>
        <taxon>Nocardiopsidaceae</taxon>
        <taxon>Nocardiopsis</taxon>
    </lineage>
</organism>
<proteinExistence type="predicted"/>
<protein>
    <recommendedName>
        <fullName evidence="5">Lipoprotein</fullName>
    </recommendedName>
</protein>
<dbReference type="RefSeq" id="WP_330089912.1">
    <property type="nucleotide sequence ID" value="NZ_JAUZMY010000002.1"/>
</dbReference>
<dbReference type="PROSITE" id="PS51257">
    <property type="entry name" value="PROKAR_LIPOPROTEIN"/>
    <property type="match status" value="1"/>
</dbReference>
<evidence type="ECO:0000313" key="3">
    <source>
        <dbReference type="EMBL" id="MEE2036105.1"/>
    </source>
</evidence>
<evidence type="ECO:0000256" key="1">
    <source>
        <dbReference type="SAM" id="MobiDB-lite"/>
    </source>
</evidence>
<comment type="caution">
    <text evidence="3">The sequence shown here is derived from an EMBL/GenBank/DDBJ whole genome shotgun (WGS) entry which is preliminary data.</text>
</comment>
<reference evidence="3 4" key="1">
    <citation type="submission" date="2023-08" db="EMBL/GenBank/DDBJ databases">
        <authorList>
            <person name="Girao M."/>
            <person name="Carvalho M.F."/>
        </authorList>
    </citation>
    <scope>NUCLEOTIDE SEQUENCE [LARGE SCALE GENOMIC DNA]</scope>
    <source>
        <strain evidence="3 4">CT-R113</strain>
    </source>
</reference>
<keyword evidence="2" id="KW-0732">Signal</keyword>
<feature type="signal peptide" evidence="2">
    <location>
        <begin position="1"/>
        <end position="19"/>
    </location>
</feature>
<feature type="region of interest" description="Disordered" evidence="1">
    <location>
        <begin position="22"/>
        <end position="69"/>
    </location>
</feature>
<dbReference type="Proteomes" id="UP001356095">
    <property type="component" value="Unassembled WGS sequence"/>
</dbReference>
<evidence type="ECO:0000313" key="4">
    <source>
        <dbReference type="Proteomes" id="UP001356095"/>
    </source>
</evidence>
<sequence length="175" mass="18908">MKRVILTGVVLLLAVSACGQQETTPQLPEGTAAPQATESPEDRASEGEGDPGAGAEGGEGAHVLNMYGDENGFDDRRPVDYVATEFTTFSDLEWTEWSDETARGEAELSGTWCMDQECQNEPYGVQVELGDPVDVNGTAYFSTYTITEYDEDMTPEVRQALQDADGGRLSLPNAE</sequence>
<name>A0ABU7K1H5_9ACTN</name>
<accession>A0ABU7K1H5</accession>